<evidence type="ECO:0000313" key="10">
    <source>
        <dbReference type="WBParaSite" id="SSLN_0000768701-mRNA-1"/>
    </source>
</evidence>
<feature type="coiled-coil region" evidence="8">
    <location>
        <begin position="552"/>
        <end position="580"/>
    </location>
</feature>
<evidence type="ECO:0000256" key="2">
    <source>
        <dbReference type="ARBA" id="ARBA00022490"/>
    </source>
</evidence>
<reference evidence="10" key="1">
    <citation type="submission" date="2016-06" db="UniProtKB">
        <authorList>
            <consortium name="WormBaseParasite"/>
        </authorList>
    </citation>
    <scope>IDENTIFICATION</scope>
</reference>
<dbReference type="InterPro" id="IPR036322">
    <property type="entry name" value="WD40_repeat_dom_sf"/>
</dbReference>
<keyword evidence="3" id="KW-0853">WD repeat</keyword>
<comment type="subcellular location">
    <subcellularLocation>
        <location evidence="1">Cytoplasm</location>
        <location evidence="1">Cytoskeleton</location>
        <location evidence="1">Cilium axoneme</location>
    </subcellularLocation>
</comment>
<keyword evidence="7" id="KW-0966">Cell projection</keyword>
<protein>
    <submittedName>
        <fullName evidence="10">WD_REPEATS_REGION domain-containing protein</fullName>
    </submittedName>
</protein>
<feature type="coiled-coil region" evidence="8">
    <location>
        <begin position="925"/>
        <end position="952"/>
    </location>
</feature>
<feature type="compositionally biased region" description="Basic and acidic residues" evidence="9">
    <location>
        <begin position="794"/>
        <end position="804"/>
    </location>
</feature>
<feature type="compositionally biased region" description="Basic and acidic residues" evidence="9">
    <location>
        <begin position="710"/>
        <end position="742"/>
    </location>
</feature>
<evidence type="ECO:0000256" key="6">
    <source>
        <dbReference type="ARBA" id="ARBA00023212"/>
    </source>
</evidence>
<dbReference type="GO" id="GO:0005930">
    <property type="term" value="C:axoneme"/>
    <property type="evidence" value="ECO:0007669"/>
    <property type="project" value="UniProtKB-SubCell"/>
</dbReference>
<keyword evidence="6" id="KW-0206">Cytoskeleton</keyword>
<evidence type="ECO:0000256" key="3">
    <source>
        <dbReference type="ARBA" id="ARBA00022574"/>
    </source>
</evidence>
<feature type="region of interest" description="Disordered" evidence="9">
    <location>
        <begin position="689"/>
        <end position="765"/>
    </location>
</feature>
<sequence length="1704" mass="195542">LDLSFSHTSAAPQKILSYHAGAIVDCDVSPSSYLATTVGADGRVPLSSIRVYDLPKRSVLVEKRFCAPGSAVIWVPKKIDPKSKTIIAGFGDGVVRILQVGQSKRNDDYQQPAILADLELIQVLKPHSDAVRAMAYDERGKFFASSVKCPNRKAKEKGTFELFDVEPLSGFQMQSVAGEMRVREEAADKRAKYEQEKKARAEKLEEARRNGQVTDEDILQAESEEKRILQKLEEEIAMMVPIVPEVPSPIIQCMIDTKDNTSVWISLDDFDAGYLYKCPLTKLDPPPPMTAEEKAEEEARKEEIARRRKKGEVDFDLPHSALEKVLQRLKLLKPTQVARVRDSGYSPLRSWKFTNNGKRVIFGFKNGTVRVQLLKRPYEFSSFAGYWIMAFQDNDRGMVNREGPIETEDIDDPKADSIEGARKKAEWAKLVEQGEEKRRDTRRKVAELRMKFKRLKEQNEKLPEHMRIDLREYEILPRIRDHLMKERAAKLDLLYRETAFESRRYELALRKIIARYRDQLACELLVLKSFGTDHSVATMRANTLPSYHNLLLNCLRKEAEEEAKREAEKKRRAAEEGEVKLVSTSKAFVPRPSLSPYGYKKCRMQARTRVSTTTVHDLLFEDDCAVNTVMKEDMQRSMDLFTAGCANFQYNQNGFMHQPPPSAEYNAPRINLNGAKLKKRGSIRLSRKHAVTQHENRRLGCSTDLQSPSDLRRAAGLRRESPRYPPEHQSEDVQDRCLDDTPLRSGDLDNLLEPSQEAESIPSQLPPQITEAEMARQDCGHGSPGADRNPQHPRHAEANKEAGTQKKKQPSVVQEDTDRHKIKGARGLRLDRQLQFMQAAKAKREKRQAEWDALYAKKPPNNYEDPSDVAAIKYVRENMGDYKLKSSPNYTVPEHERRTAKKTRLVLLSTMRQLSERQADFNHRVLRLRDKKANIIQQLRLLDEELAKLADTLPESAIIVRLKISDLDDEEFPERHNWLSCMLYKCQIELMGSICRLFDITDEKLINFKNQIDPPPPAPNDAKKPPPPAPGTVEAEMSRPDAYKTMTVVMEEGRRVLWLPVEKLLTQETYFTLHLPFPHRPEITGLSVASLRPSEELTDHSIHRLLLDFKVQPDCVVVSRAIGLSEAEAQRKMDAETETTLPITNIPADSEVNEVDEKEGDDVEVGEDYADGMPQLTDQDPEGMSSNRSKRYLRTTSLEHAQQLRRQEQALYTRNFLLADAARLVRCFNADLRALRHQKVHLQFLLKRADLNLLTLYEEYKLLKDFEKSERGLAETYDQRLKERREVNAKVCTLVQEMNANLDGTKKVIEKLAEKETEIFEEFKAYLGDNHKFGDFLNKNEARQHAVEQTSRSSTPFVVVTCLPVRIGEEGDEDESSSSSEDSEWDESDEEDEDDMMDLDMCPPGCDQQDYDATIAFRERRLDVEDDTAEQKRLLDEQKKNAETLAKKQRAVEYALEQAVKDLQAFQIEKQSKLNVLERVVILRLDQITFYQDKGLPSDFGSALIFERENIHNLRHRIQELEDEKKGQRKAKKDAKAKHIMLQKHKKIFQVKKLRSVICFRSPTLPSIKTPTHSLNSQFSTKGQSISLKGLEIENMMKKCDLMMIDKFGRVDNLEKMETIRINPKIEEITARVLSLQAHIKAAEEKAEDELREARDCYIAEMRENTKLISKTVLLFHELQNLHGVLDKQQKNMVGSMPPYPMQS</sequence>
<evidence type="ECO:0000256" key="5">
    <source>
        <dbReference type="ARBA" id="ARBA00023054"/>
    </source>
</evidence>
<organism evidence="10">
    <name type="scientific">Schistocephalus solidus</name>
    <name type="common">Tapeworm</name>
    <dbReference type="NCBI Taxonomy" id="70667"/>
    <lineage>
        <taxon>Eukaryota</taxon>
        <taxon>Metazoa</taxon>
        <taxon>Spiralia</taxon>
        <taxon>Lophotrochozoa</taxon>
        <taxon>Platyhelminthes</taxon>
        <taxon>Cestoda</taxon>
        <taxon>Eucestoda</taxon>
        <taxon>Diphyllobothriidea</taxon>
        <taxon>Diphyllobothriidae</taxon>
        <taxon>Schistocephalus</taxon>
    </lineage>
</organism>
<evidence type="ECO:0000256" key="7">
    <source>
        <dbReference type="ARBA" id="ARBA00023273"/>
    </source>
</evidence>
<evidence type="ECO:0000256" key="4">
    <source>
        <dbReference type="ARBA" id="ARBA00022737"/>
    </source>
</evidence>
<feature type="coiled-coil region" evidence="8">
    <location>
        <begin position="1504"/>
        <end position="1538"/>
    </location>
</feature>
<dbReference type="GO" id="GO:0003341">
    <property type="term" value="P:cilium movement"/>
    <property type="evidence" value="ECO:0007669"/>
    <property type="project" value="UniProtKB-ARBA"/>
</dbReference>
<feature type="compositionally biased region" description="Pro residues" evidence="9">
    <location>
        <begin position="1013"/>
        <end position="1030"/>
    </location>
</feature>
<keyword evidence="5 8" id="KW-0175">Coiled coil</keyword>
<keyword evidence="2" id="KW-0963">Cytoplasm</keyword>
<dbReference type="InterPro" id="IPR015943">
    <property type="entry name" value="WD40/YVTN_repeat-like_dom_sf"/>
</dbReference>
<proteinExistence type="predicted"/>
<feature type="region of interest" description="Disordered" evidence="9">
    <location>
        <begin position="1009"/>
        <end position="1038"/>
    </location>
</feature>
<dbReference type="SUPFAM" id="SSF50978">
    <property type="entry name" value="WD40 repeat-like"/>
    <property type="match status" value="1"/>
</dbReference>
<feature type="compositionally biased region" description="Acidic residues" evidence="9">
    <location>
        <begin position="1370"/>
        <end position="1398"/>
    </location>
</feature>
<dbReference type="Gene3D" id="2.130.10.10">
    <property type="entry name" value="YVTN repeat-like/Quinoprotein amine dehydrogenase"/>
    <property type="match status" value="1"/>
</dbReference>
<feature type="coiled-coil region" evidence="8">
    <location>
        <begin position="183"/>
        <end position="210"/>
    </location>
</feature>
<keyword evidence="4" id="KW-0677">Repeat</keyword>
<dbReference type="PANTHER" id="PTHR14885">
    <property type="entry name" value="CILIA- AND FLAGELLA-ASSOCIATED PROTEIN 43-RELATED"/>
    <property type="match status" value="1"/>
</dbReference>
<evidence type="ECO:0000256" key="8">
    <source>
        <dbReference type="SAM" id="Coils"/>
    </source>
</evidence>
<feature type="region of interest" description="Disordered" evidence="9">
    <location>
        <begin position="777"/>
        <end position="820"/>
    </location>
</feature>
<dbReference type="WBParaSite" id="SSLN_0000768701-mRNA-1">
    <property type="protein sequence ID" value="SSLN_0000768701-mRNA-1"/>
    <property type="gene ID" value="SSLN_0000768701"/>
</dbReference>
<feature type="coiled-coil region" evidence="8">
    <location>
        <begin position="431"/>
        <end position="458"/>
    </location>
</feature>
<accession>A0A183ST61</accession>
<evidence type="ECO:0000256" key="1">
    <source>
        <dbReference type="ARBA" id="ARBA00004430"/>
    </source>
</evidence>
<feature type="region of interest" description="Disordered" evidence="9">
    <location>
        <begin position="1368"/>
        <end position="1398"/>
    </location>
</feature>
<dbReference type="PANTHER" id="PTHR14885:SF3">
    <property type="entry name" value="CILIA- AND FLAGELLA-ASSOCIATED PROTEIN 44"/>
    <property type="match status" value="1"/>
</dbReference>
<name>A0A183ST61_SCHSO</name>
<evidence type="ECO:0000256" key="9">
    <source>
        <dbReference type="SAM" id="MobiDB-lite"/>
    </source>
</evidence>
<feature type="coiled-coil region" evidence="8">
    <location>
        <begin position="1626"/>
        <end position="1653"/>
    </location>
</feature>